<keyword evidence="1" id="KW-1133">Transmembrane helix</keyword>
<feature type="transmembrane region" description="Helical" evidence="1">
    <location>
        <begin position="97"/>
        <end position="115"/>
    </location>
</feature>
<accession>A0A3P7QM58</accession>
<evidence type="ECO:0000313" key="3">
    <source>
        <dbReference type="Proteomes" id="UP000281553"/>
    </source>
</evidence>
<gene>
    <name evidence="2" type="ORF">DILT_LOCUS16076</name>
</gene>
<dbReference type="AlphaFoldDB" id="A0A3P7QM58"/>
<organism evidence="2 3">
    <name type="scientific">Dibothriocephalus latus</name>
    <name type="common">Fish tapeworm</name>
    <name type="synonym">Diphyllobothrium latum</name>
    <dbReference type="NCBI Taxonomy" id="60516"/>
    <lineage>
        <taxon>Eukaryota</taxon>
        <taxon>Metazoa</taxon>
        <taxon>Spiralia</taxon>
        <taxon>Lophotrochozoa</taxon>
        <taxon>Platyhelminthes</taxon>
        <taxon>Cestoda</taxon>
        <taxon>Eucestoda</taxon>
        <taxon>Diphyllobothriidea</taxon>
        <taxon>Diphyllobothriidae</taxon>
        <taxon>Dibothriocephalus</taxon>
    </lineage>
</organism>
<dbReference type="OrthoDB" id="9972904at2759"/>
<evidence type="ECO:0000313" key="2">
    <source>
        <dbReference type="EMBL" id="VDN32832.1"/>
    </source>
</evidence>
<keyword evidence="1" id="KW-0472">Membrane</keyword>
<name>A0A3P7QM58_DIBLA</name>
<keyword evidence="1" id="KW-0812">Transmembrane</keyword>
<dbReference type="EMBL" id="UYRU01082771">
    <property type="protein sequence ID" value="VDN32832.1"/>
    <property type="molecule type" value="Genomic_DNA"/>
</dbReference>
<reference evidence="2 3" key="1">
    <citation type="submission" date="2018-11" db="EMBL/GenBank/DDBJ databases">
        <authorList>
            <consortium name="Pathogen Informatics"/>
        </authorList>
    </citation>
    <scope>NUCLEOTIDE SEQUENCE [LARGE SCALE GENOMIC DNA]</scope>
</reference>
<protein>
    <submittedName>
        <fullName evidence="2">Uncharacterized protein</fullName>
    </submittedName>
</protein>
<evidence type="ECO:0000256" key="1">
    <source>
        <dbReference type="SAM" id="Phobius"/>
    </source>
</evidence>
<proteinExistence type="predicted"/>
<dbReference type="Proteomes" id="UP000281553">
    <property type="component" value="Unassembled WGS sequence"/>
</dbReference>
<keyword evidence="3" id="KW-1185">Reference proteome</keyword>
<sequence>MPRASYVPSVYQRRSLGRYSQRHERYCLRKSFSMGQLDIGFPNSYVHQIYLDAGAQRGARSARKLVRLLKQKFVKRPPERLLRRVREKKLQRLNRRLIPTLCWQIYFCFIAYSLFRDDGWFQTYVLQKIIDFLFFFRKSNDFLPHTHVMPPGADAVGPSLMQAWSGLAKFYIPASVER</sequence>